<keyword evidence="11 15" id="KW-0067">ATP-binding</keyword>
<evidence type="ECO:0000256" key="1">
    <source>
        <dbReference type="ARBA" id="ARBA00002121"/>
    </source>
</evidence>
<sequence>MELVRGLVNLSEKHKNCVLTIGNFDGVHMGHQHVLNKLKTESKKHGVPSAVMIFEPQPQEVFLGDKAAARVLTFRDKFKKLEKLGIDRLICVRFNKEFAGMAADEFIESLLVDKLGVKHLIVGDDFKFGVKRSGDFALLQKESEICGFSVEDTKTFKYSDQRASSTAIRKYLQDADFKAAEDLLGEPFVMQGRVIHGQKNGRKFGFPTANIAVKRKVLPIKGVFVVEVELNNQTFYGVANIGNKPTLNGVKPVLEVNIFNFDQQVYGQRLSIKPLSKIRDEQKFESIEQLISQIKLDVATAKSKLSQYGIK</sequence>
<dbReference type="Proteomes" id="UP000439994">
    <property type="component" value="Unassembled WGS sequence"/>
</dbReference>
<keyword evidence="9 15" id="KW-0418">Kinase</keyword>
<dbReference type="EC" id="2.7.7.2" evidence="15"/>
<dbReference type="SUPFAM" id="SSF52374">
    <property type="entry name" value="Nucleotidylyl transferase"/>
    <property type="match status" value="1"/>
</dbReference>
<keyword evidence="8 15" id="KW-0547">Nucleotide-binding</keyword>
<evidence type="ECO:0000259" key="16">
    <source>
        <dbReference type="SMART" id="SM00904"/>
    </source>
</evidence>
<dbReference type="UniPathway" id="UPA00277">
    <property type="reaction ID" value="UER00407"/>
</dbReference>
<evidence type="ECO:0000256" key="9">
    <source>
        <dbReference type="ARBA" id="ARBA00022777"/>
    </source>
</evidence>
<name>A0A6N8F5P3_9GAMM</name>
<dbReference type="EC" id="2.7.1.26" evidence="15"/>
<dbReference type="RefSeq" id="WP_155694306.1">
    <property type="nucleotide sequence ID" value="NZ_WOCD01000001.1"/>
</dbReference>
<evidence type="ECO:0000256" key="7">
    <source>
        <dbReference type="ARBA" id="ARBA00022695"/>
    </source>
</evidence>
<comment type="function">
    <text evidence="1">Catalyzes the phosphorylation of riboflavin to FMN followed by the adenylation of FMN to FAD.</text>
</comment>
<dbReference type="InterPro" id="IPR015865">
    <property type="entry name" value="Riboflavin_kinase_bac/euk"/>
</dbReference>
<comment type="pathway">
    <text evidence="2 15">Cofactor biosynthesis; FAD biosynthesis; FAD from FMN: step 1/1.</text>
</comment>
<dbReference type="SMART" id="SM00904">
    <property type="entry name" value="Flavokinase"/>
    <property type="match status" value="1"/>
</dbReference>
<dbReference type="Gene3D" id="2.40.30.30">
    <property type="entry name" value="Riboflavin kinase-like"/>
    <property type="match status" value="1"/>
</dbReference>
<reference evidence="17 18" key="1">
    <citation type="submission" date="2019-11" db="EMBL/GenBank/DDBJ databases">
        <title>P. haliotis isolates from Z. marina roots.</title>
        <authorList>
            <person name="Cohen M."/>
            <person name="Jospin G."/>
            <person name="Eisen J.A."/>
            <person name="Coil D.A."/>
        </authorList>
    </citation>
    <scope>NUCLEOTIDE SEQUENCE [LARGE SCALE GENOMIC DNA]</scope>
    <source>
        <strain evidence="17 18">UCD-MCMsp1aY</strain>
    </source>
</reference>
<evidence type="ECO:0000256" key="12">
    <source>
        <dbReference type="ARBA" id="ARBA00023268"/>
    </source>
</evidence>
<gene>
    <name evidence="17" type="primary">ribF</name>
    <name evidence="17" type="ORF">GNP35_02775</name>
</gene>
<proteinExistence type="inferred from homology"/>
<dbReference type="PIRSF" id="PIRSF004491">
    <property type="entry name" value="FAD_Synth"/>
    <property type="match status" value="1"/>
</dbReference>
<keyword evidence="12" id="KW-0511">Multifunctional enzyme</keyword>
<dbReference type="InterPro" id="IPR023468">
    <property type="entry name" value="Riboflavin_kinase"/>
</dbReference>
<dbReference type="InterPro" id="IPR015864">
    <property type="entry name" value="FAD_synthase"/>
</dbReference>
<keyword evidence="6 15" id="KW-0808">Transferase</keyword>
<keyword evidence="18" id="KW-1185">Reference proteome</keyword>
<evidence type="ECO:0000313" key="17">
    <source>
        <dbReference type="EMBL" id="MUH71518.1"/>
    </source>
</evidence>
<evidence type="ECO:0000256" key="8">
    <source>
        <dbReference type="ARBA" id="ARBA00022741"/>
    </source>
</evidence>
<dbReference type="CDD" id="cd02064">
    <property type="entry name" value="FAD_synthetase_N"/>
    <property type="match status" value="1"/>
</dbReference>
<comment type="caution">
    <text evidence="17">The sequence shown here is derived from an EMBL/GenBank/DDBJ whole genome shotgun (WGS) entry which is preliminary data.</text>
</comment>
<dbReference type="NCBIfam" id="TIGR00083">
    <property type="entry name" value="ribF"/>
    <property type="match status" value="1"/>
</dbReference>
<evidence type="ECO:0000256" key="4">
    <source>
        <dbReference type="ARBA" id="ARBA00022630"/>
    </source>
</evidence>
<evidence type="ECO:0000313" key="18">
    <source>
        <dbReference type="Proteomes" id="UP000439994"/>
    </source>
</evidence>
<evidence type="ECO:0000256" key="2">
    <source>
        <dbReference type="ARBA" id="ARBA00004726"/>
    </source>
</evidence>
<evidence type="ECO:0000256" key="6">
    <source>
        <dbReference type="ARBA" id="ARBA00022679"/>
    </source>
</evidence>
<comment type="catalytic activity">
    <reaction evidence="13 15">
        <text>riboflavin + ATP = FMN + ADP + H(+)</text>
        <dbReference type="Rhea" id="RHEA:14357"/>
        <dbReference type="ChEBI" id="CHEBI:15378"/>
        <dbReference type="ChEBI" id="CHEBI:30616"/>
        <dbReference type="ChEBI" id="CHEBI:57986"/>
        <dbReference type="ChEBI" id="CHEBI:58210"/>
        <dbReference type="ChEBI" id="CHEBI:456216"/>
        <dbReference type="EC" id="2.7.1.26"/>
    </reaction>
</comment>
<protein>
    <recommendedName>
        <fullName evidence="15">Riboflavin biosynthesis protein</fullName>
    </recommendedName>
    <domain>
        <recommendedName>
            <fullName evidence="15">Riboflavin kinase</fullName>
            <ecNumber evidence="15">2.7.1.26</ecNumber>
        </recommendedName>
        <alternativeName>
            <fullName evidence="15">Flavokinase</fullName>
        </alternativeName>
    </domain>
    <domain>
        <recommendedName>
            <fullName evidence="15">FMN adenylyltransferase</fullName>
            <ecNumber evidence="15">2.7.7.2</ecNumber>
        </recommendedName>
        <alternativeName>
            <fullName evidence="15">FAD pyrophosphorylase</fullName>
        </alternativeName>
        <alternativeName>
            <fullName evidence="15">FAD synthase</fullName>
        </alternativeName>
    </domain>
</protein>
<dbReference type="GO" id="GO:0009231">
    <property type="term" value="P:riboflavin biosynthetic process"/>
    <property type="evidence" value="ECO:0007669"/>
    <property type="project" value="InterPro"/>
</dbReference>
<dbReference type="Gene3D" id="3.40.50.620">
    <property type="entry name" value="HUPs"/>
    <property type="match status" value="1"/>
</dbReference>
<dbReference type="InterPro" id="IPR014729">
    <property type="entry name" value="Rossmann-like_a/b/a_fold"/>
</dbReference>
<keyword evidence="7 15" id="KW-0548">Nucleotidyltransferase</keyword>
<dbReference type="AlphaFoldDB" id="A0A6N8F5P3"/>
<dbReference type="InterPro" id="IPR023465">
    <property type="entry name" value="Riboflavin_kinase_dom_sf"/>
</dbReference>
<dbReference type="NCBIfam" id="NF004163">
    <property type="entry name" value="PRK05627.1-6"/>
    <property type="match status" value="1"/>
</dbReference>
<evidence type="ECO:0000256" key="15">
    <source>
        <dbReference type="PIRNR" id="PIRNR004491"/>
    </source>
</evidence>
<keyword evidence="5 15" id="KW-0288">FMN</keyword>
<evidence type="ECO:0000256" key="13">
    <source>
        <dbReference type="ARBA" id="ARBA00047880"/>
    </source>
</evidence>
<evidence type="ECO:0000256" key="14">
    <source>
        <dbReference type="ARBA" id="ARBA00049494"/>
    </source>
</evidence>
<comment type="pathway">
    <text evidence="3 15">Cofactor biosynthesis; FMN biosynthesis; FMN from riboflavin (ATP route): step 1/1.</text>
</comment>
<evidence type="ECO:0000256" key="11">
    <source>
        <dbReference type="ARBA" id="ARBA00022840"/>
    </source>
</evidence>
<evidence type="ECO:0000256" key="5">
    <source>
        <dbReference type="ARBA" id="ARBA00022643"/>
    </source>
</evidence>
<dbReference type="GO" id="GO:0005524">
    <property type="term" value="F:ATP binding"/>
    <property type="evidence" value="ECO:0007669"/>
    <property type="project" value="UniProtKB-UniRule"/>
</dbReference>
<keyword evidence="10 15" id="KW-0274">FAD</keyword>
<dbReference type="GO" id="GO:0006747">
    <property type="term" value="P:FAD biosynthetic process"/>
    <property type="evidence" value="ECO:0007669"/>
    <property type="project" value="UniProtKB-UniRule"/>
</dbReference>
<dbReference type="InterPro" id="IPR002606">
    <property type="entry name" value="Riboflavin_kinase_bac"/>
</dbReference>
<evidence type="ECO:0000256" key="10">
    <source>
        <dbReference type="ARBA" id="ARBA00022827"/>
    </source>
</evidence>
<dbReference type="PANTHER" id="PTHR22749">
    <property type="entry name" value="RIBOFLAVIN KINASE/FMN ADENYLYLTRANSFERASE"/>
    <property type="match status" value="1"/>
</dbReference>
<dbReference type="FunFam" id="3.40.50.620:FF:000021">
    <property type="entry name" value="Riboflavin biosynthesis protein"/>
    <property type="match status" value="1"/>
</dbReference>
<dbReference type="EMBL" id="WOCD01000001">
    <property type="protein sequence ID" value="MUH71518.1"/>
    <property type="molecule type" value="Genomic_DNA"/>
</dbReference>
<dbReference type="OrthoDB" id="9803667at2"/>
<organism evidence="17 18">
    <name type="scientific">Psychrosphaera haliotis</name>
    <dbReference type="NCBI Taxonomy" id="555083"/>
    <lineage>
        <taxon>Bacteria</taxon>
        <taxon>Pseudomonadati</taxon>
        <taxon>Pseudomonadota</taxon>
        <taxon>Gammaproteobacteria</taxon>
        <taxon>Alteromonadales</taxon>
        <taxon>Pseudoalteromonadaceae</taxon>
        <taxon>Psychrosphaera</taxon>
    </lineage>
</organism>
<dbReference type="GO" id="GO:0003919">
    <property type="term" value="F:FMN adenylyltransferase activity"/>
    <property type="evidence" value="ECO:0007669"/>
    <property type="project" value="UniProtKB-UniRule"/>
</dbReference>
<dbReference type="PANTHER" id="PTHR22749:SF6">
    <property type="entry name" value="RIBOFLAVIN KINASE"/>
    <property type="match status" value="1"/>
</dbReference>
<dbReference type="GO" id="GO:0008531">
    <property type="term" value="F:riboflavin kinase activity"/>
    <property type="evidence" value="ECO:0007669"/>
    <property type="project" value="UniProtKB-UniRule"/>
</dbReference>
<dbReference type="Pfam" id="PF01687">
    <property type="entry name" value="Flavokinase"/>
    <property type="match status" value="1"/>
</dbReference>
<keyword evidence="4 15" id="KW-0285">Flavoprotein</keyword>
<accession>A0A6N8F5P3</accession>
<dbReference type="NCBIfam" id="NF004162">
    <property type="entry name" value="PRK05627.1-5"/>
    <property type="match status" value="1"/>
</dbReference>
<dbReference type="NCBIfam" id="NF004159">
    <property type="entry name" value="PRK05627.1-2"/>
    <property type="match status" value="1"/>
</dbReference>
<feature type="domain" description="Riboflavin kinase" evidence="16">
    <location>
        <begin position="183"/>
        <end position="306"/>
    </location>
</feature>
<dbReference type="GO" id="GO:0009398">
    <property type="term" value="P:FMN biosynthetic process"/>
    <property type="evidence" value="ECO:0007669"/>
    <property type="project" value="UniProtKB-UniRule"/>
</dbReference>
<comment type="similarity">
    <text evidence="15">Belongs to the ribF family.</text>
</comment>
<evidence type="ECO:0000256" key="3">
    <source>
        <dbReference type="ARBA" id="ARBA00005201"/>
    </source>
</evidence>
<dbReference type="UniPathway" id="UPA00276">
    <property type="reaction ID" value="UER00406"/>
</dbReference>
<dbReference type="NCBIfam" id="NF004160">
    <property type="entry name" value="PRK05627.1-3"/>
    <property type="match status" value="1"/>
</dbReference>
<dbReference type="SUPFAM" id="SSF82114">
    <property type="entry name" value="Riboflavin kinase-like"/>
    <property type="match status" value="1"/>
</dbReference>
<comment type="catalytic activity">
    <reaction evidence="14 15">
        <text>FMN + ATP + H(+) = FAD + diphosphate</text>
        <dbReference type="Rhea" id="RHEA:17237"/>
        <dbReference type="ChEBI" id="CHEBI:15378"/>
        <dbReference type="ChEBI" id="CHEBI:30616"/>
        <dbReference type="ChEBI" id="CHEBI:33019"/>
        <dbReference type="ChEBI" id="CHEBI:57692"/>
        <dbReference type="ChEBI" id="CHEBI:58210"/>
        <dbReference type="EC" id="2.7.7.2"/>
    </reaction>
</comment>
<dbReference type="Pfam" id="PF06574">
    <property type="entry name" value="FAD_syn"/>
    <property type="match status" value="1"/>
</dbReference>